<dbReference type="Pfam" id="PF01575">
    <property type="entry name" value="MaoC_dehydratas"/>
    <property type="match status" value="1"/>
</dbReference>
<dbReference type="Gene3D" id="3.10.129.10">
    <property type="entry name" value="Hotdog Thioesterase"/>
    <property type="match status" value="1"/>
</dbReference>
<evidence type="ECO:0000313" key="3">
    <source>
        <dbReference type="Proteomes" id="UP001205890"/>
    </source>
</evidence>
<dbReference type="PANTHER" id="PTHR43664:SF1">
    <property type="entry name" value="BETA-METHYLMALYL-COA DEHYDRATASE"/>
    <property type="match status" value="1"/>
</dbReference>
<dbReference type="EMBL" id="JANCLU010000016">
    <property type="protein sequence ID" value="MCP8939971.1"/>
    <property type="molecule type" value="Genomic_DNA"/>
</dbReference>
<protein>
    <submittedName>
        <fullName evidence="2">MaoC family dehydratase</fullName>
    </submittedName>
</protein>
<reference evidence="2 3" key="1">
    <citation type="submission" date="2022-07" db="EMBL/GenBank/DDBJ databases">
        <authorList>
            <person name="Li W.-J."/>
            <person name="Deng Q.-Q."/>
        </authorList>
    </citation>
    <scope>NUCLEOTIDE SEQUENCE [LARGE SCALE GENOMIC DNA]</scope>
    <source>
        <strain evidence="2 3">SYSU M60028</strain>
    </source>
</reference>
<evidence type="ECO:0000259" key="1">
    <source>
        <dbReference type="Pfam" id="PF01575"/>
    </source>
</evidence>
<name>A0ABT1LFU7_9HYPH</name>
<dbReference type="PANTHER" id="PTHR43664">
    <property type="entry name" value="MONOAMINE OXIDASE-RELATED"/>
    <property type="match status" value="1"/>
</dbReference>
<dbReference type="Proteomes" id="UP001205890">
    <property type="component" value="Unassembled WGS sequence"/>
</dbReference>
<dbReference type="InterPro" id="IPR002539">
    <property type="entry name" value="MaoC-like_dom"/>
</dbReference>
<organism evidence="2 3">
    <name type="scientific">Alsobacter ponti</name>
    <dbReference type="NCBI Taxonomy" id="2962936"/>
    <lineage>
        <taxon>Bacteria</taxon>
        <taxon>Pseudomonadati</taxon>
        <taxon>Pseudomonadota</taxon>
        <taxon>Alphaproteobacteria</taxon>
        <taxon>Hyphomicrobiales</taxon>
        <taxon>Alsobacteraceae</taxon>
        <taxon>Alsobacter</taxon>
    </lineage>
</organism>
<dbReference type="InterPro" id="IPR029069">
    <property type="entry name" value="HotDog_dom_sf"/>
</dbReference>
<proteinExistence type="predicted"/>
<accession>A0ABT1LFU7</accession>
<feature type="domain" description="MaoC-like" evidence="1">
    <location>
        <begin position="10"/>
        <end position="114"/>
    </location>
</feature>
<dbReference type="InterPro" id="IPR052342">
    <property type="entry name" value="MCH/BMMD"/>
</dbReference>
<sequence length="152" mass="17189">MTRYYEDLEVGQVYKHPVTRTATDVDNLLYVTLSHNPQPLHIDDEFAKKTMHGTRIVSSLWTLAFVNAQAVMPLTLGTTLGNLGYEEIRFPTPVRIGDTIRSETHIVSMRESAKYPNAGIVTFEHVGYNQRNEVVVRAKQVSLHLKKAHAIT</sequence>
<evidence type="ECO:0000313" key="2">
    <source>
        <dbReference type="EMBL" id="MCP8939971.1"/>
    </source>
</evidence>
<keyword evidence="3" id="KW-1185">Reference proteome</keyword>
<comment type="caution">
    <text evidence="2">The sequence shown here is derived from an EMBL/GenBank/DDBJ whole genome shotgun (WGS) entry which is preliminary data.</text>
</comment>
<dbReference type="SUPFAM" id="SSF54637">
    <property type="entry name" value="Thioesterase/thiol ester dehydrase-isomerase"/>
    <property type="match status" value="1"/>
</dbReference>
<dbReference type="CDD" id="cd03451">
    <property type="entry name" value="FkbR2"/>
    <property type="match status" value="1"/>
</dbReference>
<gene>
    <name evidence="2" type="ORF">NK718_15705</name>
</gene>